<dbReference type="Gene3D" id="3.30.70.1880">
    <property type="entry name" value="Protein of unknown function DUF881"/>
    <property type="match status" value="1"/>
</dbReference>
<dbReference type="PANTHER" id="PTHR37313:SF1">
    <property type="entry name" value="UPF0749 PROTEIN RV1823"/>
    <property type="match status" value="1"/>
</dbReference>
<keyword evidence="2" id="KW-0472">Membrane</keyword>
<dbReference type="RefSeq" id="WP_166281634.1">
    <property type="nucleotide sequence ID" value="NZ_JAANNP010000005.1"/>
</dbReference>
<keyword evidence="2" id="KW-1133">Transmembrane helix</keyword>
<dbReference type="Pfam" id="PF05949">
    <property type="entry name" value="DUF881"/>
    <property type="match status" value="1"/>
</dbReference>
<keyword evidence="2" id="KW-0812">Transmembrane</keyword>
<dbReference type="InterPro" id="IPR010273">
    <property type="entry name" value="DUF881"/>
</dbReference>
<protein>
    <submittedName>
        <fullName evidence="3">DUF881 domain-containing protein</fullName>
    </submittedName>
</protein>
<name>A0ABX0GTQ7_9ACTN</name>
<evidence type="ECO:0000313" key="3">
    <source>
        <dbReference type="EMBL" id="NHC14276.1"/>
    </source>
</evidence>
<accession>A0ABX0GTQ7</accession>
<dbReference type="PANTHER" id="PTHR37313">
    <property type="entry name" value="UPF0749 PROTEIN RV1825"/>
    <property type="match status" value="1"/>
</dbReference>
<evidence type="ECO:0000256" key="2">
    <source>
        <dbReference type="SAM" id="Phobius"/>
    </source>
</evidence>
<dbReference type="EMBL" id="JAANNP010000005">
    <property type="protein sequence ID" value="NHC14276.1"/>
    <property type="molecule type" value="Genomic_DNA"/>
</dbReference>
<keyword evidence="4" id="KW-1185">Reference proteome</keyword>
<organism evidence="3 4">
    <name type="scientific">Motilibacter deserti</name>
    <dbReference type="NCBI Taxonomy" id="2714956"/>
    <lineage>
        <taxon>Bacteria</taxon>
        <taxon>Bacillati</taxon>
        <taxon>Actinomycetota</taxon>
        <taxon>Actinomycetes</taxon>
        <taxon>Motilibacterales</taxon>
        <taxon>Motilibacteraceae</taxon>
        <taxon>Motilibacter</taxon>
    </lineage>
</organism>
<evidence type="ECO:0000256" key="1">
    <source>
        <dbReference type="ARBA" id="ARBA00009108"/>
    </source>
</evidence>
<reference evidence="3 4" key="1">
    <citation type="submission" date="2020-03" db="EMBL/GenBank/DDBJ databases">
        <title>Two novel Motilibacter sp.</title>
        <authorList>
            <person name="Liu S."/>
        </authorList>
    </citation>
    <scope>NUCLEOTIDE SEQUENCE [LARGE SCALE GENOMIC DNA]</scope>
    <source>
        <strain evidence="3 4">E257</strain>
    </source>
</reference>
<feature type="transmembrane region" description="Helical" evidence="2">
    <location>
        <begin position="59"/>
        <end position="78"/>
    </location>
</feature>
<gene>
    <name evidence="3" type="ORF">G9H71_10840</name>
</gene>
<dbReference type="Proteomes" id="UP000800981">
    <property type="component" value="Unassembled WGS sequence"/>
</dbReference>
<comment type="similarity">
    <text evidence="1">Belongs to the UPF0749 family.</text>
</comment>
<proteinExistence type="inferred from homology"/>
<sequence>MVVAEERAAARPLRAVLPDSPTTELLSGLLLEGSETAYAAAARRRASGAAPAEAPRRTVLLLVVGLALTGAVLGVAAAQEREREPVDAAGRAALAAEADERLAAVDDLQAAVRDLRARVEDARRGALSAAGGESALAERVEDLELAAGAKRVTGPGVVVTVDDPERDAAGVGVEGDGAERVQDRDLQLVVNALWAAGAESVAVNGHRLTSLSAIRSAGAAILVDYVALTPPYSVSAIGDPQRLRDGFDSGDGGGLLRDLADAFGIRWSLDRKAALDHPAASALSLRYASVADGAPSAGSSGAPR</sequence>
<comment type="caution">
    <text evidence="3">The sequence shown here is derived from an EMBL/GenBank/DDBJ whole genome shotgun (WGS) entry which is preliminary data.</text>
</comment>
<evidence type="ECO:0000313" key="4">
    <source>
        <dbReference type="Proteomes" id="UP000800981"/>
    </source>
</evidence>